<protein>
    <submittedName>
        <fullName evidence="1">Uncharacterized protein</fullName>
    </submittedName>
</protein>
<name>A0A5M6C8A0_9TREE</name>
<dbReference type="Proteomes" id="UP000322225">
    <property type="component" value="Chromosome 2"/>
</dbReference>
<dbReference type="KEGG" id="ksn:43586675"/>
<dbReference type="GeneID" id="43586675"/>
<evidence type="ECO:0000313" key="1">
    <source>
        <dbReference type="EMBL" id="WWD16481.1"/>
    </source>
</evidence>
<reference evidence="1" key="2">
    <citation type="submission" date="2024-01" db="EMBL/GenBank/DDBJ databases">
        <title>Comparative genomics of Cryptococcus and Kwoniella reveals pathogenesis evolution and contrasting modes of karyotype evolution via chromosome fusion or intercentromeric recombination.</title>
        <authorList>
            <person name="Coelho M.A."/>
            <person name="David-Palma M."/>
            <person name="Shea T."/>
            <person name="Bowers K."/>
            <person name="McGinley-Smith S."/>
            <person name="Mohammad A.W."/>
            <person name="Gnirke A."/>
            <person name="Yurkov A.M."/>
            <person name="Nowrousian M."/>
            <person name="Sun S."/>
            <person name="Cuomo C.A."/>
            <person name="Heitman J."/>
        </authorList>
    </citation>
    <scope>NUCLEOTIDE SEQUENCE</scope>
    <source>
        <strain evidence="1">CBS 12478</strain>
    </source>
</reference>
<dbReference type="AlphaFoldDB" id="A0A5M6C8A0"/>
<dbReference type="EMBL" id="CP144052">
    <property type="protein sequence ID" value="WWD16481.1"/>
    <property type="molecule type" value="Genomic_DNA"/>
</dbReference>
<organism evidence="1 2">
    <name type="scientific">Kwoniella shandongensis</name>
    <dbReference type="NCBI Taxonomy" id="1734106"/>
    <lineage>
        <taxon>Eukaryota</taxon>
        <taxon>Fungi</taxon>
        <taxon>Dikarya</taxon>
        <taxon>Basidiomycota</taxon>
        <taxon>Agaricomycotina</taxon>
        <taxon>Tremellomycetes</taxon>
        <taxon>Tremellales</taxon>
        <taxon>Cryptococcaceae</taxon>
        <taxon>Kwoniella</taxon>
    </lineage>
</organism>
<dbReference type="RefSeq" id="XP_031862900.1">
    <property type="nucleotide sequence ID" value="XM_032002561.1"/>
</dbReference>
<evidence type="ECO:0000313" key="2">
    <source>
        <dbReference type="Proteomes" id="UP000322225"/>
    </source>
</evidence>
<reference evidence="1" key="1">
    <citation type="submission" date="2017-08" db="EMBL/GenBank/DDBJ databases">
        <authorList>
            <person name="Cuomo C."/>
            <person name="Billmyre B."/>
            <person name="Heitman J."/>
        </authorList>
    </citation>
    <scope>NUCLEOTIDE SEQUENCE</scope>
    <source>
        <strain evidence="1">CBS 12478</strain>
    </source>
</reference>
<keyword evidence="2" id="KW-1185">Reference proteome</keyword>
<sequence length="126" mass="14348">MSCIYGRGDDLWEIPLHFEPLVKSEKGDDELRGTIEITLTAGEYEKAEMRKIESDATAMAVDVQHDIETGNPKTKQKRRGRVIKDLKVQTYLFVRSYEPESAVSYSFIYNYLPVLSLGNEGAMKII</sequence>
<proteinExistence type="predicted"/>
<accession>A0A5M6C8A0</accession>
<gene>
    <name evidence="1" type="ORF">CI109_100907</name>
</gene>